<organism evidence="1 2">
    <name type="scientific">Pluteus cervinus</name>
    <dbReference type="NCBI Taxonomy" id="181527"/>
    <lineage>
        <taxon>Eukaryota</taxon>
        <taxon>Fungi</taxon>
        <taxon>Dikarya</taxon>
        <taxon>Basidiomycota</taxon>
        <taxon>Agaricomycotina</taxon>
        <taxon>Agaricomycetes</taxon>
        <taxon>Agaricomycetidae</taxon>
        <taxon>Agaricales</taxon>
        <taxon>Pluteineae</taxon>
        <taxon>Pluteaceae</taxon>
        <taxon>Pluteus</taxon>
    </lineage>
</organism>
<evidence type="ECO:0000313" key="2">
    <source>
        <dbReference type="Proteomes" id="UP000308600"/>
    </source>
</evidence>
<reference evidence="1 2" key="1">
    <citation type="journal article" date="2019" name="Nat. Ecol. Evol.">
        <title>Megaphylogeny resolves global patterns of mushroom evolution.</title>
        <authorList>
            <person name="Varga T."/>
            <person name="Krizsan K."/>
            <person name="Foldi C."/>
            <person name="Dima B."/>
            <person name="Sanchez-Garcia M."/>
            <person name="Sanchez-Ramirez S."/>
            <person name="Szollosi G.J."/>
            <person name="Szarkandi J.G."/>
            <person name="Papp V."/>
            <person name="Albert L."/>
            <person name="Andreopoulos W."/>
            <person name="Angelini C."/>
            <person name="Antonin V."/>
            <person name="Barry K.W."/>
            <person name="Bougher N.L."/>
            <person name="Buchanan P."/>
            <person name="Buyck B."/>
            <person name="Bense V."/>
            <person name="Catcheside P."/>
            <person name="Chovatia M."/>
            <person name="Cooper J."/>
            <person name="Damon W."/>
            <person name="Desjardin D."/>
            <person name="Finy P."/>
            <person name="Geml J."/>
            <person name="Haridas S."/>
            <person name="Hughes K."/>
            <person name="Justo A."/>
            <person name="Karasinski D."/>
            <person name="Kautmanova I."/>
            <person name="Kiss B."/>
            <person name="Kocsube S."/>
            <person name="Kotiranta H."/>
            <person name="LaButti K.M."/>
            <person name="Lechner B.E."/>
            <person name="Liimatainen K."/>
            <person name="Lipzen A."/>
            <person name="Lukacs Z."/>
            <person name="Mihaltcheva S."/>
            <person name="Morgado L.N."/>
            <person name="Niskanen T."/>
            <person name="Noordeloos M.E."/>
            <person name="Ohm R.A."/>
            <person name="Ortiz-Santana B."/>
            <person name="Ovrebo C."/>
            <person name="Racz N."/>
            <person name="Riley R."/>
            <person name="Savchenko A."/>
            <person name="Shiryaev A."/>
            <person name="Soop K."/>
            <person name="Spirin V."/>
            <person name="Szebenyi C."/>
            <person name="Tomsovsky M."/>
            <person name="Tulloss R.E."/>
            <person name="Uehling J."/>
            <person name="Grigoriev I.V."/>
            <person name="Vagvolgyi C."/>
            <person name="Papp T."/>
            <person name="Martin F.M."/>
            <person name="Miettinen O."/>
            <person name="Hibbett D.S."/>
            <person name="Nagy L.G."/>
        </authorList>
    </citation>
    <scope>NUCLEOTIDE SEQUENCE [LARGE SCALE GENOMIC DNA]</scope>
    <source>
        <strain evidence="1 2">NL-1719</strain>
    </source>
</reference>
<gene>
    <name evidence="1" type="ORF">BDN72DRAFT_956448</name>
</gene>
<dbReference type="EMBL" id="ML208275">
    <property type="protein sequence ID" value="TFK73443.1"/>
    <property type="molecule type" value="Genomic_DNA"/>
</dbReference>
<proteinExistence type="predicted"/>
<sequence length="523" mass="59303">MESLNWSTISVALVVVFIISRFLHFRNGLKAVSHLAGPRVPFALLSLPGVALPPSRWNPGFFYVWNLRHHFYKTWGSENVAFVPWLTGGPTLVTTNLEVTRQVTLGAHKSSWEKSDDTNRALMMFGSNILTADGEQWRKHRRIVGPAFSKDLYQLVWQDVCHIYDEMTEAEGWSQKDTFEVPAVQSFTFKLALLVIGNCGFGFNFEWSEPPNADGTMSIQEALKYVTEWAKLVFLPEWIINLPIPLFKRYQTAHAMLTQFMRAQIAERRQLIRGGTPVRKDIFTTMVQANEDEETKLKLDDEELIGNVFLMLFAGHETTANSVAATLGLLALHEDIQDEVHEEIMSVIGHRDSALSDFTKLEKVVSAFYEAIRMFPPGFVLVRQASEDTVLYLPNPVGQEGTTSLPIQKGTKVIIDMIGIQYNPRYFDEPEKFKPQRWYGVSKDSESASSFGVGPRACLGRKFATLESVCWLTSLLRDWKVTPTLRAGETKKAWQDRVIDANMVLTLGVKDAPLTFTRREARE</sequence>
<accession>A0ACD3B5W1</accession>
<evidence type="ECO:0000313" key="1">
    <source>
        <dbReference type="EMBL" id="TFK73443.1"/>
    </source>
</evidence>
<keyword evidence="2" id="KW-1185">Reference proteome</keyword>
<name>A0ACD3B5W1_9AGAR</name>
<protein>
    <submittedName>
        <fullName evidence="1">Cytochrome P450</fullName>
    </submittedName>
</protein>
<dbReference type="Proteomes" id="UP000308600">
    <property type="component" value="Unassembled WGS sequence"/>
</dbReference>